<feature type="domain" description="NodB homology" evidence="2">
    <location>
        <begin position="107"/>
        <end position="299"/>
    </location>
</feature>
<name>A0A0L0W6K7_GOTPU</name>
<dbReference type="InterPro" id="IPR050248">
    <property type="entry name" value="Polysacc_deacetylase_ArnD"/>
</dbReference>
<dbReference type="Pfam" id="PF01522">
    <property type="entry name" value="Polysacc_deac_1"/>
    <property type="match status" value="1"/>
</dbReference>
<dbReference type="InterPro" id="IPR011330">
    <property type="entry name" value="Glyco_hydro/deAcase_b/a-brl"/>
</dbReference>
<dbReference type="PANTHER" id="PTHR10587">
    <property type="entry name" value="GLYCOSYL TRANSFERASE-RELATED"/>
    <property type="match status" value="1"/>
</dbReference>
<organism evidence="3 4">
    <name type="scientific">Gottschalkia purinilytica</name>
    <name type="common">Clostridium purinilyticum</name>
    <dbReference type="NCBI Taxonomy" id="1503"/>
    <lineage>
        <taxon>Bacteria</taxon>
        <taxon>Bacillati</taxon>
        <taxon>Bacillota</taxon>
        <taxon>Tissierellia</taxon>
        <taxon>Tissierellales</taxon>
        <taxon>Gottschalkiaceae</taxon>
        <taxon>Gottschalkia</taxon>
    </lineage>
</organism>
<dbReference type="AlphaFoldDB" id="A0A0L0W6K7"/>
<gene>
    <name evidence="3" type="primary">yheN</name>
    <name evidence="3" type="ORF">CLPU_23c00090</name>
</gene>
<dbReference type="EMBL" id="LGSS01000023">
    <property type="protein sequence ID" value="KNF07126.1"/>
    <property type="molecule type" value="Genomic_DNA"/>
</dbReference>
<dbReference type="CDD" id="cd10944">
    <property type="entry name" value="CE4_SmPgdA_like"/>
    <property type="match status" value="1"/>
</dbReference>
<keyword evidence="4" id="KW-1185">Reference proteome</keyword>
<dbReference type="GO" id="GO:0005975">
    <property type="term" value="P:carbohydrate metabolic process"/>
    <property type="evidence" value="ECO:0007669"/>
    <property type="project" value="InterPro"/>
</dbReference>
<dbReference type="EC" id="3.-.-.-" evidence="3"/>
<dbReference type="InterPro" id="IPR002509">
    <property type="entry name" value="NODB_dom"/>
</dbReference>
<keyword evidence="3" id="KW-0378">Hydrolase</keyword>
<dbReference type="SUPFAM" id="SSF88713">
    <property type="entry name" value="Glycoside hydrolase/deacetylase"/>
    <property type="match status" value="1"/>
</dbReference>
<dbReference type="OrthoDB" id="258610at2"/>
<evidence type="ECO:0000313" key="3">
    <source>
        <dbReference type="EMBL" id="KNF07126.1"/>
    </source>
</evidence>
<evidence type="ECO:0000256" key="1">
    <source>
        <dbReference type="SAM" id="MobiDB-lite"/>
    </source>
</evidence>
<feature type="region of interest" description="Disordered" evidence="1">
    <location>
        <begin position="321"/>
        <end position="341"/>
    </location>
</feature>
<feature type="compositionally biased region" description="Basic residues" evidence="1">
    <location>
        <begin position="325"/>
        <end position="341"/>
    </location>
</feature>
<dbReference type="PROSITE" id="PS51677">
    <property type="entry name" value="NODB"/>
    <property type="match status" value="1"/>
</dbReference>
<dbReference type="GO" id="GO:0016810">
    <property type="term" value="F:hydrolase activity, acting on carbon-nitrogen (but not peptide) bonds"/>
    <property type="evidence" value="ECO:0007669"/>
    <property type="project" value="InterPro"/>
</dbReference>
<dbReference type="Proteomes" id="UP000037267">
    <property type="component" value="Unassembled WGS sequence"/>
</dbReference>
<comment type="caution">
    <text evidence="3">The sequence shown here is derived from an EMBL/GenBank/DDBJ whole genome shotgun (WGS) entry which is preliminary data.</text>
</comment>
<proteinExistence type="predicted"/>
<reference evidence="4" key="1">
    <citation type="submission" date="2015-07" db="EMBL/GenBank/DDBJ databases">
        <title>Draft genome sequence of the purine-degrading Gottschalkia purinilyticum DSM 1384 (formerly Clostridium purinilyticum).</title>
        <authorList>
            <person name="Poehlein A."/>
            <person name="Schiel-Bengelsdorf B."/>
            <person name="Bengelsdorf F.R."/>
            <person name="Daniel R."/>
            <person name="Duerre P."/>
        </authorList>
    </citation>
    <scope>NUCLEOTIDE SEQUENCE [LARGE SCALE GENOMIC DNA]</scope>
    <source>
        <strain evidence="4">DSM 1384</strain>
    </source>
</reference>
<evidence type="ECO:0000259" key="2">
    <source>
        <dbReference type="PROSITE" id="PS51677"/>
    </source>
</evidence>
<accession>A0A0L0W6K7</accession>
<evidence type="ECO:0000313" key="4">
    <source>
        <dbReference type="Proteomes" id="UP000037267"/>
    </source>
</evidence>
<protein>
    <submittedName>
        <fullName evidence="3">Putative polysaccharide deacetylase YheN</fullName>
        <ecNumber evidence="3">3.-.-.-</ecNumber>
    </submittedName>
</protein>
<feature type="region of interest" description="Disordered" evidence="1">
    <location>
        <begin position="78"/>
        <end position="99"/>
    </location>
</feature>
<dbReference type="RefSeq" id="WP_050378772.1">
    <property type="nucleotide sequence ID" value="NZ_LGSS01000023.1"/>
</dbReference>
<sequence>MSIYKYLKPFFISLIMIILISFGSFAEKYNNNLYRDLNSDKYTLCEKKHNLKNSSYNPLIYSVEKITRFINSFNKKKAKENNTTTNSNKVEKKSKDKNNDINKDSNKVIYLTFDDGPSKNITPKILDILKRENIKATFFIIGKKGEENKDILKRIVDEGHSIGNHTYSHDYKYLYDSPNNFINELYRTRWIIQSATNVDTKLIRFPGGSNNSFVSKDTLKNILANLKNEGFVYFDWNVSSDDASRSDISRTEIESNVLKWINTYNKSIILFHDSDSKNNTLEALPKIIKKLKSSGYTFDALSEESFNHQFINSENLNSLKETNKNTKKRLNNRKSNKKYKK</sequence>
<dbReference type="Gene3D" id="3.20.20.370">
    <property type="entry name" value="Glycoside hydrolase/deacetylase"/>
    <property type="match status" value="1"/>
</dbReference>
<feature type="compositionally biased region" description="Basic and acidic residues" evidence="1">
    <location>
        <begin position="89"/>
        <end position="99"/>
    </location>
</feature>
<dbReference type="PANTHER" id="PTHR10587:SF125">
    <property type="entry name" value="POLYSACCHARIDE DEACETYLASE YHEN-RELATED"/>
    <property type="match status" value="1"/>
</dbReference>